<dbReference type="Pfam" id="PF00781">
    <property type="entry name" value="DAGK_cat"/>
    <property type="match status" value="1"/>
</dbReference>
<dbReference type="PROSITE" id="PS50146">
    <property type="entry name" value="DAGK"/>
    <property type="match status" value="1"/>
</dbReference>
<dbReference type="InterPro" id="IPR016064">
    <property type="entry name" value="NAD/diacylglycerol_kinase_sf"/>
</dbReference>
<dbReference type="InterPro" id="IPR050187">
    <property type="entry name" value="Lipid_Phosphate_FormReg"/>
</dbReference>
<gene>
    <name evidence="2" type="ORF">N7G274_008526</name>
</gene>
<comment type="caution">
    <text evidence="2">The sequence shown here is derived from an EMBL/GenBank/DDBJ whole genome shotgun (WGS) entry which is preliminary data.</text>
</comment>
<organism evidence="2 3">
    <name type="scientific">Stereocaulon virgatum</name>
    <dbReference type="NCBI Taxonomy" id="373712"/>
    <lineage>
        <taxon>Eukaryota</taxon>
        <taxon>Fungi</taxon>
        <taxon>Dikarya</taxon>
        <taxon>Ascomycota</taxon>
        <taxon>Pezizomycotina</taxon>
        <taxon>Lecanoromycetes</taxon>
        <taxon>OSLEUM clade</taxon>
        <taxon>Lecanoromycetidae</taxon>
        <taxon>Lecanorales</taxon>
        <taxon>Lecanorineae</taxon>
        <taxon>Stereocaulaceae</taxon>
        <taxon>Stereocaulon</taxon>
    </lineage>
</organism>
<sequence>MPASQANSFASAGTIRGKDADLTYDPENGGTLTITVSEGKENIHNRNIIAVINDKKYRQDAKFPLQKILLLTNDEATASKSPRKVFNFEEVNATNLPQSFVDANSLSPRTVNLFSVKIEEPAFHLYVIISVGSGTGQAQQYFDDVVKPAFSAFGIQESGYEVYVTSSSTSITDFIGAVVLPRANEGRPQTILLLSGDGGVVDTLNVLLSSSRSLDYVKPVIGLVAMGTGNALANSTGLNNDLTRGLRRFFRGQTCSLPTFTATFSPGSEALIDEGRRTEPLATSSDGFGIVYGAVVCSWALHASLVADSDTTEYRKFGTARFQMAAKELLTPSDGSAPHVYKGKITLTKRNEHGEGVQQALEAQEFMYILATLVSNLEETLVISPYSRPLDGQIRLLQLGPISSADVMRILGLAFQGGGHVDDEVVSYVSIDGMRIDFDDREQDSRWRRVCVDGKIIRASRGGWVEMSKNDSTADVLDIIA</sequence>
<dbReference type="Gene3D" id="2.60.200.40">
    <property type="match status" value="1"/>
</dbReference>
<dbReference type="InterPro" id="IPR017438">
    <property type="entry name" value="ATP-NAD_kinase_N"/>
</dbReference>
<evidence type="ECO:0000313" key="2">
    <source>
        <dbReference type="EMBL" id="KAL2038768.1"/>
    </source>
</evidence>
<keyword evidence="3" id="KW-1185">Reference proteome</keyword>
<accession>A0ABR4A5Y9</accession>
<dbReference type="SUPFAM" id="SSF111331">
    <property type="entry name" value="NAD kinase/diacylglycerol kinase-like"/>
    <property type="match status" value="1"/>
</dbReference>
<dbReference type="PANTHER" id="PTHR12358">
    <property type="entry name" value="SPHINGOSINE KINASE"/>
    <property type="match status" value="1"/>
</dbReference>
<dbReference type="Proteomes" id="UP001590950">
    <property type="component" value="Unassembled WGS sequence"/>
</dbReference>
<proteinExistence type="predicted"/>
<dbReference type="Gene3D" id="3.40.50.10330">
    <property type="entry name" value="Probable inorganic polyphosphate/atp-NAD kinase, domain 1"/>
    <property type="match status" value="1"/>
</dbReference>
<dbReference type="InterPro" id="IPR001206">
    <property type="entry name" value="Diacylglycerol_kinase_cat_dom"/>
</dbReference>
<reference evidence="2 3" key="1">
    <citation type="submission" date="2024-09" db="EMBL/GenBank/DDBJ databases">
        <title>Rethinking Asexuality: The Enigmatic Case of Functional Sexual Genes in Lepraria (Stereocaulaceae).</title>
        <authorList>
            <person name="Doellman M."/>
            <person name="Sun Y."/>
            <person name="Barcenas-Pena A."/>
            <person name="Lumbsch H.T."/>
            <person name="Grewe F."/>
        </authorList>
    </citation>
    <scope>NUCLEOTIDE SEQUENCE [LARGE SCALE GENOMIC DNA]</scope>
    <source>
        <strain evidence="2 3">Mercado 3170</strain>
    </source>
</reference>
<dbReference type="PANTHER" id="PTHR12358:SF108">
    <property type="entry name" value="DAGKC DOMAIN-CONTAINING PROTEIN"/>
    <property type="match status" value="1"/>
</dbReference>
<feature type="domain" description="DAGKc" evidence="1">
    <location>
        <begin position="120"/>
        <end position="267"/>
    </location>
</feature>
<name>A0ABR4A5Y9_9LECA</name>
<evidence type="ECO:0000259" key="1">
    <source>
        <dbReference type="PROSITE" id="PS50146"/>
    </source>
</evidence>
<protein>
    <recommendedName>
        <fullName evidence="1">DAGKc domain-containing protein</fullName>
    </recommendedName>
</protein>
<dbReference type="EMBL" id="JBEFKJ010000030">
    <property type="protein sequence ID" value="KAL2038768.1"/>
    <property type="molecule type" value="Genomic_DNA"/>
</dbReference>
<evidence type="ECO:0000313" key="3">
    <source>
        <dbReference type="Proteomes" id="UP001590950"/>
    </source>
</evidence>